<dbReference type="STRING" id="1768.B1T50_10375"/>
<evidence type="ECO:0000256" key="2">
    <source>
        <dbReference type="SAM" id="Phobius"/>
    </source>
</evidence>
<feature type="transmembrane region" description="Helical" evidence="2">
    <location>
        <begin position="86"/>
        <end position="112"/>
    </location>
</feature>
<keyword evidence="2" id="KW-0472">Membrane</keyword>
<protein>
    <recommendedName>
        <fullName evidence="7">Transmembrane protein</fullName>
    </recommendedName>
</protein>
<reference evidence="5 6" key="1">
    <citation type="submission" date="2017-02" db="EMBL/GenBank/DDBJ databases">
        <title>Complete genome sequences of Mycobacterium kansasii strains isolated from rhesus macaques.</title>
        <authorList>
            <person name="Panda A."/>
            <person name="Nagaraj S."/>
            <person name="Zhao X."/>
            <person name="Tettelin H."/>
            <person name="Detolla L.J."/>
        </authorList>
    </citation>
    <scope>NUCLEOTIDE SEQUENCE [LARGE SCALE GENOMIC DNA]</scope>
    <source>
        <strain evidence="4 5">11-3469</strain>
        <strain evidence="3 6">11-3813</strain>
    </source>
</reference>
<keyword evidence="2" id="KW-0812">Transmembrane</keyword>
<accession>A0A1V3X5N1</accession>
<feature type="region of interest" description="Disordered" evidence="1">
    <location>
        <begin position="151"/>
        <end position="194"/>
    </location>
</feature>
<evidence type="ECO:0000313" key="4">
    <source>
        <dbReference type="EMBL" id="OOK74553.1"/>
    </source>
</evidence>
<evidence type="ECO:0000313" key="3">
    <source>
        <dbReference type="EMBL" id="OOK70534.1"/>
    </source>
</evidence>
<evidence type="ECO:0000256" key="1">
    <source>
        <dbReference type="SAM" id="MobiDB-lite"/>
    </source>
</evidence>
<evidence type="ECO:0000313" key="5">
    <source>
        <dbReference type="Proteomes" id="UP000188532"/>
    </source>
</evidence>
<feature type="transmembrane region" description="Helical" evidence="2">
    <location>
        <begin position="42"/>
        <end position="66"/>
    </location>
</feature>
<dbReference type="AlphaFoldDB" id="A0A1V3X5N1"/>
<keyword evidence="2" id="KW-1133">Transmembrane helix</keyword>
<dbReference type="Proteomes" id="UP000188532">
    <property type="component" value="Unassembled WGS sequence"/>
</dbReference>
<sequence length="209" mass="22002">MAGSLWNRFRAAQRRQHPPPNAKEEQAMSPIDEVRRPSTADIVLTPILTVLVPLVAIGSYFGTYAFNNAARCSYKISPEGTCNPDLLATGGVVTLAGILVGVVVAIAGLIVAHRRATARWTWPALGLAIVIVTYLAGLAMAFGSSLGAQRPLGDRRPTAPNQTGTRNDSKKHTGNGCGLDSAGNNNRGHGRRCSSGLAVSLGSGRYRAE</sequence>
<dbReference type="Proteomes" id="UP000189229">
    <property type="component" value="Unassembled WGS sequence"/>
</dbReference>
<dbReference type="EMBL" id="MVBM01000006">
    <property type="protein sequence ID" value="OOK70534.1"/>
    <property type="molecule type" value="Genomic_DNA"/>
</dbReference>
<comment type="caution">
    <text evidence="4">The sequence shown here is derived from an EMBL/GenBank/DDBJ whole genome shotgun (WGS) entry which is preliminary data.</text>
</comment>
<organism evidence="4 5">
    <name type="scientific">Mycobacterium kansasii</name>
    <dbReference type="NCBI Taxonomy" id="1768"/>
    <lineage>
        <taxon>Bacteria</taxon>
        <taxon>Bacillati</taxon>
        <taxon>Actinomycetota</taxon>
        <taxon>Actinomycetes</taxon>
        <taxon>Mycobacteriales</taxon>
        <taxon>Mycobacteriaceae</taxon>
        <taxon>Mycobacterium</taxon>
    </lineage>
</organism>
<evidence type="ECO:0008006" key="7">
    <source>
        <dbReference type="Google" id="ProtNLM"/>
    </source>
</evidence>
<gene>
    <name evidence="4" type="ORF">BZL29_4346</name>
    <name evidence="3" type="ORF">BZL30_6314</name>
</gene>
<evidence type="ECO:0000313" key="6">
    <source>
        <dbReference type="Proteomes" id="UP000189229"/>
    </source>
</evidence>
<dbReference type="EMBL" id="MVBN01000004">
    <property type="protein sequence ID" value="OOK74553.1"/>
    <property type="molecule type" value="Genomic_DNA"/>
</dbReference>
<proteinExistence type="predicted"/>
<feature type="transmembrane region" description="Helical" evidence="2">
    <location>
        <begin position="124"/>
        <end position="146"/>
    </location>
</feature>
<name>A0A1V3X5N1_MYCKA</name>